<dbReference type="EMBL" id="JAAAIN010006012">
    <property type="protein sequence ID" value="KAG0272201.1"/>
    <property type="molecule type" value="Genomic_DNA"/>
</dbReference>
<keyword evidence="3" id="KW-1185">Reference proteome</keyword>
<feature type="signal peptide" evidence="1">
    <location>
        <begin position="1"/>
        <end position="22"/>
    </location>
</feature>
<dbReference type="AlphaFoldDB" id="A0A9P6QPV2"/>
<dbReference type="Proteomes" id="UP000823405">
    <property type="component" value="Unassembled WGS sequence"/>
</dbReference>
<evidence type="ECO:0000313" key="2">
    <source>
        <dbReference type="EMBL" id="KAG0272201.1"/>
    </source>
</evidence>
<protein>
    <submittedName>
        <fullName evidence="2">Uncharacterized protein</fullName>
    </submittedName>
</protein>
<gene>
    <name evidence="2" type="ORF">BGZ97_011064</name>
</gene>
<reference evidence="2" key="1">
    <citation type="journal article" date="2020" name="Fungal Divers.">
        <title>Resolving the Mortierellaceae phylogeny through synthesis of multi-gene phylogenetics and phylogenomics.</title>
        <authorList>
            <person name="Vandepol N."/>
            <person name="Liber J."/>
            <person name="Desiro A."/>
            <person name="Na H."/>
            <person name="Kennedy M."/>
            <person name="Barry K."/>
            <person name="Grigoriev I.V."/>
            <person name="Miller A.N."/>
            <person name="O'Donnell K."/>
            <person name="Stajich J.E."/>
            <person name="Bonito G."/>
        </authorList>
    </citation>
    <scope>NUCLEOTIDE SEQUENCE</scope>
    <source>
        <strain evidence="2">NVP60</strain>
    </source>
</reference>
<evidence type="ECO:0000256" key="1">
    <source>
        <dbReference type="SAM" id="SignalP"/>
    </source>
</evidence>
<evidence type="ECO:0000313" key="3">
    <source>
        <dbReference type="Proteomes" id="UP000823405"/>
    </source>
</evidence>
<accession>A0A9P6QPV2</accession>
<organism evidence="2 3">
    <name type="scientific">Linnemannia gamsii</name>
    <dbReference type="NCBI Taxonomy" id="64522"/>
    <lineage>
        <taxon>Eukaryota</taxon>
        <taxon>Fungi</taxon>
        <taxon>Fungi incertae sedis</taxon>
        <taxon>Mucoromycota</taxon>
        <taxon>Mortierellomycotina</taxon>
        <taxon>Mortierellomycetes</taxon>
        <taxon>Mortierellales</taxon>
        <taxon>Mortierellaceae</taxon>
        <taxon>Linnemannia</taxon>
    </lineage>
</organism>
<sequence length="110" mass="12164">FSAKMKFTLIAATCLLATLTAAQKINIFNKTPNDIWVKIKAQGPGQTDGFHKINAGSVVGWTRAVATVAHIDYNDQRDLRVIRVDPGQDYQIGADLPKRGSSFSRELYLQ</sequence>
<proteinExistence type="predicted"/>
<feature type="chain" id="PRO_5040281255" evidence="1">
    <location>
        <begin position="23"/>
        <end position="110"/>
    </location>
</feature>
<feature type="non-terminal residue" evidence="2">
    <location>
        <position position="1"/>
    </location>
</feature>
<keyword evidence="1" id="KW-0732">Signal</keyword>
<name>A0A9P6QPV2_9FUNG</name>
<dbReference type="OrthoDB" id="2419654at2759"/>
<comment type="caution">
    <text evidence="2">The sequence shown here is derived from an EMBL/GenBank/DDBJ whole genome shotgun (WGS) entry which is preliminary data.</text>
</comment>